<dbReference type="EMBL" id="JBGNUJ010000003">
    <property type="protein sequence ID" value="KAL3962640.1"/>
    <property type="molecule type" value="Genomic_DNA"/>
</dbReference>
<proteinExistence type="predicted"/>
<gene>
    <name evidence="1" type="ORF">ACCO45_004163</name>
</gene>
<sequence>MKAAALICVTGSVALALPGPSTAGRGVQPASENERRSTLKPFVPKMRVILPMCFPKDRRARPTNEDCGTALYCHYWEVKDSDLFWERKYPDEAACLRDHETEAEHKKKKLARGPLLAWKRGVCRPGKRGVSRSKSAV</sequence>
<evidence type="ECO:0000313" key="2">
    <source>
        <dbReference type="Proteomes" id="UP001638806"/>
    </source>
</evidence>
<comment type="caution">
    <text evidence="1">The sequence shown here is derived from an EMBL/GenBank/DDBJ whole genome shotgun (WGS) entry which is preliminary data.</text>
</comment>
<accession>A0ACC4E1Y2</accession>
<protein>
    <submittedName>
        <fullName evidence="1">Uncharacterized protein</fullName>
    </submittedName>
</protein>
<reference evidence="1" key="1">
    <citation type="submission" date="2024-12" db="EMBL/GenBank/DDBJ databases">
        <title>Comparative genomics and development of molecular markers within Purpureocillium lilacinum and among Purpureocillium species.</title>
        <authorList>
            <person name="Yeh Z.-Y."/>
            <person name="Ni N.-T."/>
            <person name="Lo P.-H."/>
            <person name="Mushyakhwo K."/>
            <person name="Lin C.-F."/>
            <person name="Nai Y.-S."/>
        </authorList>
    </citation>
    <scope>NUCLEOTIDE SEQUENCE</scope>
    <source>
        <strain evidence="1">NCHU-NPUST-175</strain>
    </source>
</reference>
<organism evidence="1 2">
    <name type="scientific">Purpureocillium lilacinum</name>
    <name type="common">Paecilomyces lilacinus</name>
    <dbReference type="NCBI Taxonomy" id="33203"/>
    <lineage>
        <taxon>Eukaryota</taxon>
        <taxon>Fungi</taxon>
        <taxon>Dikarya</taxon>
        <taxon>Ascomycota</taxon>
        <taxon>Pezizomycotina</taxon>
        <taxon>Sordariomycetes</taxon>
        <taxon>Hypocreomycetidae</taxon>
        <taxon>Hypocreales</taxon>
        <taxon>Ophiocordycipitaceae</taxon>
        <taxon>Purpureocillium</taxon>
    </lineage>
</organism>
<evidence type="ECO:0000313" key="1">
    <source>
        <dbReference type="EMBL" id="KAL3962640.1"/>
    </source>
</evidence>
<dbReference type="Proteomes" id="UP001638806">
    <property type="component" value="Unassembled WGS sequence"/>
</dbReference>
<name>A0ACC4E1Y2_PURLI</name>
<keyword evidence="2" id="KW-1185">Reference proteome</keyword>